<keyword evidence="13" id="KW-0010">Activator</keyword>
<evidence type="ECO:0000256" key="6">
    <source>
        <dbReference type="ARBA" id="ARBA00022490"/>
    </source>
</evidence>
<evidence type="ECO:0000256" key="13">
    <source>
        <dbReference type="ARBA" id="ARBA00023159"/>
    </source>
</evidence>
<feature type="domain" description="p53 DNA-binding" evidence="20">
    <location>
        <begin position="89"/>
        <end position="117"/>
    </location>
</feature>
<dbReference type="Proteomes" id="UP000694541">
    <property type="component" value="Unplaced"/>
</dbReference>
<dbReference type="InterPro" id="IPR002117">
    <property type="entry name" value="p53_tumour_suppressor"/>
</dbReference>
<dbReference type="InterPro" id="IPR010991">
    <property type="entry name" value="p53_tetrameristn"/>
</dbReference>
<evidence type="ECO:0000256" key="10">
    <source>
        <dbReference type="ARBA" id="ARBA00022833"/>
    </source>
</evidence>
<evidence type="ECO:0000256" key="19">
    <source>
        <dbReference type="SAM" id="MobiDB-lite"/>
    </source>
</evidence>
<dbReference type="GO" id="GO:0006915">
    <property type="term" value="P:apoptotic process"/>
    <property type="evidence" value="ECO:0007669"/>
    <property type="project" value="UniProtKB-KW"/>
</dbReference>
<dbReference type="PRINTS" id="PR00386">
    <property type="entry name" value="P53SUPPRESSR"/>
</dbReference>
<dbReference type="AlphaFoldDB" id="A0A8B9NN15"/>
<dbReference type="InterPro" id="IPR036674">
    <property type="entry name" value="p53_tetramer_sf"/>
</dbReference>
<evidence type="ECO:0000256" key="11">
    <source>
        <dbReference type="ARBA" id="ARBA00023015"/>
    </source>
</evidence>
<dbReference type="SUPFAM" id="SSF49417">
    <property type="entry name" value="p53-like transcription factors"/>
    <property type="match status" value="1"/>
</dbReference>
<feature type="compositionally biased region" description="Low complexity" evidence="19">
    <location>
        <begin position="129"/>
        <end position="139"/>
    </location>
</feature>
<keyword evidence="14" id="KW-0804">Transcription</keyword>
<dbReference type="PANTHER" id="PTHR11447">
    <property type="entry name" value="CELLULAR TUMOR ANTIGEN P53"/>
    <property type="match status" value="1"/>
</dbReference>
<keyword evidence="11" id="KW-0805">Transcription regulation</keyword>
<dbReference type="GO" id="GO:0005634">
    <property type="term" value="C:nucleus"/>
    <property type="evidence" value="ECO:0007669"/>
    <property type="project" value="UniProtKB-SubCell"/>
</dbReference>
<dbReference type="GO" id="GO:0051262">
    <property type="term" value="P:protein tetramerization"/>
    <property type="evidence" value="ECO:0007669"/>
    <property type="project" value="InterPro"/>
</dbReference>
<keyword evidence="6" id="KW-0963">Cytoplasm</keyword>
<sequence length="215" mass="23119">MGWGGVPGGPWMPGSLGEGEGGPWTPRSLGEGVFWGSPDSWVLGWGVPGCMGPHPDIWGFGWGVPGGFWTPGSPTGLLRVCRVCVCPPPRGQILGRRCFEVRVCACPGRDRKIEEENYRKRGGAKGGAKRALSPAAEAPESSKKRVLNPDPEVFCLQVRGRRRYEMLKEINEALEAAEGGAAPPRLVKGRRPRGEGLVPRCGKKLLLKGEPVDSD</sequence>
<keyword evidence="10" id="KW-0862">Zinc</keyword>
<evidence type="ECO:0000256" key="7">
    <source>
        <dbReference type="ARBA" id="ARBA00022553"/>
    </source>
</evidence>
<dbReference type="InterPro" id="IPR011615">
    <property type="entry name" value="p53_DNA-bd"/>
</dbReference>
<dbReference type="Ensembl" id="ENSANIT00000021971.1">
    <property type="protein sequence ID" value="ENSANIP00000021270.1"/>
    <property type="gene ID" value="ENSANIG00000014465.1"/>
</dbReference>
<evidence type="ECO:0000256" key="2">
    <source>
        <dbReference type="ARBA" id="ARBA00004123"/>
    </source>
</evidence>
<evidence type="ECO:0000256" key="4">
    <source>
        <dbReference type="ARBA" id="ARBA00006167"/>
    </source>
</evidence>
<feature type="domain" description="p53 tetramerisation" evidence="21">
    <location>
        <begin position="143"/>
        <end position="178"/>
    </location>
</feature>
<protein>
    <recommendedName>
        <fullName evidence="5">Cellular tumor antigen p53</fullName>
    </recommendedName>
    <alternativeName>
        <fullName evidence="17">Tumor suppressor p53</fullName>
    </alternativeName>
</protein>
<dbReference type="InterPro" id="IPR012346">
    <property type="entry name" value="p53/RUNT-type_TF_DNA-bd_sf"/>
</dbReference>
<evidence type="ECO:0000256" key="3">
    <source>
        <dbReference type="ARBA" id="ARBA00004496"/>
    </source>
</evidence>
<dbReference type="Pfam" id="PF00870">
    <property type="entry name" value="P53"/>
    <property type="match status" value="1"/>
</dbReference>
<evidence type="ECO:0000313" key="23">
    <source>
        <dbReference type="Proteomes" id="UP000694541"/>
    </source>
</evidence>
<accession>A0A8B9NN15</accession>
<evidence type="ECO:0000256" key="9">
    <source>
        <dbReference type="ARBA" id="ARBA00022723"/>
    </source>
</evidence>
<dbReference type="InterPro" id="IPR008967">
    <property type="entry name" value="p53-like_TF_DNA-bd_sf"/>
</dbReference>
<organism evidence="22 23">
    <name type="scientific">Accipiter nisus</name>
    <name type="common">Eurasian sparrowhawk</name>
    <dbReference type="NCBI Taxonomy" id="211598"/>
    <lineage>
        <taxon>Eukaryota</taxon>
        <taxon>Metazoa</taxon>
        <taxon>Chordata</taxon>
        <taxon>Craniata</taxon>
        <taxon>Vertebrata</taxon>
        <taxon>Euteleostomi</taxon>
        <taxon>Archelosauria</taxon>
        <taxon>Archosauria</taxon>
        <taxon>Dinosauria</taxon>
        <taxon>Saurischia</taxon>
        <taxon>Theropoda</taxon>
        <taxon>Coelurosauria</taxon>
        <taxon>Aves</taxon>
        <taxon>Neognathae</taxon>
        <taxon>Neoaves</taxon>
        <taxon>Telluraves</taxon>
        <taxon>Accipitrimorphae</taxon>
        <taxon>Accipitriformes</taxon>
        <taxon>Accipitridae</taxon>
        <taxon>Accipitrinae</taxon>
        <taxon>Accipiter</taxon>
    </lineage>
</organism>
<keyword evidence="12" id="KW-0238">DNA-binding</keyword>
<dbReference type="Gene3D" id="4.10.170.10">
    <property type="entry name" value="p53-like tetramerisation domain"/>
    <property type="match status" value="1"/>
</dbReference>
<evidence type="ECO:0000259" key="20">
    <source>
        <dbReference type="Pfam" id="PF00870"/>
    </source>
</evidence>
<evidence type="ECO:0000256" key="12">
    <source>
        <dbReference type="ARBA" id="ARBA00023125"/>
    </source>
</evidence>
<dbReference type="PANTHER" id="PTHR11447:SF6">
    <property type="entry name" value="CELLULAR TUMOR ANTIGEN P53"/>
    <property type="match status" value="1"/>
</dbReference>
<dbReference type="GO" id="GO:0000981">
    <property type="term" value="F:DNA-binding transcription factor activity, RNA polymerase II-specific"/>
    <property type="evidence" value="ECO:0007669"/>
    <property type="project" value="TreeGrafter"/>
</dbReference>
<keyword evidence="8" id="KW-0053">Apoptosis</keyword>
<keyword evidence="16" id="KW-0131">Cell cycle</keyword>
<proteinExistence type="inferred from homology"/>
<comment type="similarity">
    <text evidence="4">Belongs to the p53 family.</text>
</comment>
<feature type="region of interest" description="Disordered" evidence="19">
    <location>
        <begin position="1"/>
        <end position="23"/>
    </location>
</feature>
<dbReference type="GO" id="GO:0000978">
    <property type="term" value="F:RNA polymerase II cis-regulatory region sequence-specific DNA binding"/>
    <property type="evidence" value="ECO:0007669"/>
    <property type="project" value="TreeGrafter"/>
</dbReference>
<dbReference type="Gene3D" id="2.60.40.720">
    <property type="match status" value="1"/>
</dbReference>
<comment type="cofactor">
    <cofactor evidence="1">
        <name>Zn(2+)</name>
        <dbReference type="ChEBI" id="CHEBI:29105"/>
    </cofactor>
</comment>
<evidence type="ECO:0000259" key="21">
    <source>
        <dbReference type="Pfam" id="PF07710"/>
    </source>
</evidence>
<evidence type="ECO:0000256" key="14">
    <source>
        <dbReference type="ARBA" id="ARBA00023163"/>
    </source>
</evidence>
<name>A0A8B9NN15_9AVES</name>
<dbReference type="GO" id="GO:0046872">
    <property type="term" value="F:metal ion binding"/>
    <property type="evidence" value="ECO:0007669"/>
    <property type="project" value="UniProtKB-KW"/>
</dbReference>
<comment type="subcellular location">
    <subcellularLocation>
        <location evidence="3">Cytoplasm</location>
    </subcellularLocation>
    <subcellularLocation>
        <location evidence="2">Nucleus</location>
    </subcellularLocation>
</comment>
<reference evidence="22" key="1">
    <citation type="submission" date="2025-08" db="UniProtKB">
        <authorList>
            <consortium name="Ensembl"/>
        </authorList>
    </citation>
    <scope>IDENTIFICATION</scope>
</reference>
<evidence type="ECO:0000256" key="16">
    <source>
        <dbReference type="ARBA" id="ARBA00023306"/>
    </source>
</evidence>
<keyword evidence="7" id="KW-0597">Phosphoprotein</keyword>
<dbReference type="GO" id="GO:0005737">
    <property type="term" value="C:cytoplasm"/>
    <property type="evidence" value="ECO:0007669"/>
    <property type="project" value="UniProtKB-SubCell"/>
</dbReference>
<evidence type="ECO:0000256" key="15">
    <source>
        <dbReference type="ARBA" id="ARBA00023242"/>
    </source>
</evidence>
<reference evidence="22" key="2">
    <citation type="submission" date="2025-09" db="UniProtKB">
        <authorList>
            <consortium name="Ensembl"/>
        </authorList>
    </citation>
    <scope>IDENTIFICATION</scope>
</reference>
<feature type="cross-link" description="Glycyl lysine isopeptide (Lys-Gly) (interchain with G-Cter in ubiquitin)" evidence="18">
    <location>
        <position position="120"/>
    </location>
</feature>
<evidence type="ECO:0000256" key="5">
    <source>
        <dbReference type="ARBA" id="ARBA00017135"/>
    </source>
</evidence>
<evidence type="ECO:0000256" key="8">
    <source>
        <dbReference type="ARBA" id="ARBA00022703"/>
    </source>
</evidence>
<keyword evidence="23" id="KW-1185">Reference proteome</keyword>
<evidence type="ECO:0000256" key="18">
    <source>
        <dbReference type="PIRSR" id="PIRSR602117-3"/>
    </source>
</evidence>
<dbReference type="Pfam" id="PF07710">
    <property type="entry name" value="P53_tetramer"/>
    <property type="match status" value="1"/>
</dbReference>
<keyword evidence="9" id="KW-0479">Metal-binding</keyword>
<feature type="region of interest" description="Disordered" evidence="19">
    <location>
        <begin position="117"/>
        <end position="145"/>
    </location>
</feature>
<evidence type="ECO:0000313" key="22">
    <source>
        <dbReference type="Ensembl" id="ENSANIP00000021270.1"/>
    </source>
</evidence>
<evidence type="ECO:0000256" key="1">
    <source>
        <dbReference type="ARBA" id="ARBA00001947"/>
    </source>
</evidence>
<evidence type="ECO:0000256" key="17">
    <source>
        <dbReference type="ARBA" id="ARBA00031653"/>
    </source>
</evidence>
<dbReference type="SUPFAM" id="SSF47719">
    <property type="entry name" value="p53 tetramerization domain"/>
    <property type="match status" value="1"/>
</dbReference>
<keyword evidence="15" id="KW-0539">Nucleus</keyword>